<proteinExistence type="predicted"/>
<accession>A0A803ND31</accession>
<name>A0A803ND31_CHEQI</name>
<dbReference type="AlphaFoldDB" id="A0A803ND31"/>
<sequence>MKLNDGFEVVRGSILLMKPLPVISHAYRLLMQVEKHRQLCKENKENAISITDEANNTCCEQRKVSGQMKQHTLHAVSSMQRCYKLHGFPPHFKFDKNKMVAAMKMNSKNSGGSSNIKSANVVVFSNFVAYVENQFDLRAKYVRIDNAQELIEGYKVLNMDTLTVHTSRDVMFKEQHFPFHISSSHASSPLPFFLPIVTDFTPFLDDNLPEVFTPEFPFTPPRIPCSSSHSCHLSPSTSNLSSPSFFSSTLDTSDIFDDPATSKTISDLK</sequence>
<reference evidence="1" key="2">
    <citation type="submission" date="2021-03" db="UniProtKB">
        <authorList>
            <consortium name="EnsemblPlants"/>
        </authorList>
    </citation>
    <scope>IDENTIFICATION</scope>
</reference>
<keyword evidence="2" id="KW-1185">Reference proteome</keyword>
<dbReference type="Proteomes" id="UP000596660">
    <property type="component" value="Unplaced"/>
</dbReference>
<dbReference type="Gramene" id="AUR62044019-RA">
    <property type="protein sequence ID" value="AUR62044019-RA:cds"/>
    <property type="gene ID" value="AUR62044019"/>
</dbReference>
<protein>
    <submittedName>
        <fullName evidence="1">Uncharacterized protein</fullName>
    </submittedName>
</protein>
<dbReference type="PANTHER" id="PTHR34222">
    <property type="entry name" value="GAG_PRE-INTEGRS DOMAIN-CONTAINING PROTEIN"/>
    <property type="match status" value="1"/>
</dbReference>
<evidence type="ECO:0000313" key="2">
    <source>
        <dbReference type="Proteomes" id="UP000596660"/>
    </source>
</evidence>
<dbReference type="PANTHER" id="PTHR34222:SF33">
    <property type="entry name" value="RETROTRANSPOSON GAG DOMAIN-CONTAINING PROTEIN"/>
    <property type="match status" value="1"/>
</dbReference>
<dbReference type="EnsemblPlants" id="AUR62044019-RA">
    <property type="protein sequence ID" value="AUR62044019-RA:cds"/>
    <property type="gene ID" value="AUR62044019"/>
</dbReference>
<reference evidence="1" key="1">
    <citation type="journal article" date="2017" name="Nature">
        <title>The genome of Chenopodium quinoa.</title>
        <authorList>
            <person name="Jarvis D.E."/>
            <person name="Ho Y.S."/>
            <person name="Lightfoot D.J."/>
            <person name="Schmoeckel S.M."/>
            <person name="Li B."/>
            <person name="Borm T.J.A."/>
            <person name="Ohyanagi H."/>
            <person name="Mineta K."/>
            <person name="Michell C.T."/>
            <person name="Saber N."/>
            <person name="Kharbatia N.M."/>
            <person name="Rupper R.R."/>
            <person name="Sharp A.R."/>
            <person name="Dally N."/>
            <person name="Boughton B.A."/>
            <person name="Woo Y.H."/>
            <person name="Gao G."/>
            <person name="Schijlen E.G.W.M."/>
            <person name="Guo X."/>
            <person name="Momin A.A."/>
            <person name="Negrao S."/>
            <person name="Al-Babili S."/>
            <person name="Gehring C."/>
            <person name="Roessner U."/>
            <person name="Jung C."/>
            <person name="Murphy K."/>
            <person name="Arold S.T."/>
            <person name="Gojobori T."/>
            <person name="van der Linden C.G."/>
            <person name="van Loo E.N."/>
            <person name="Jellen E.N."/>
            <person name="Maughan P.J."/>
            <person name="Tester M."/>
        </authorList>
    </citation>
    <scope>NUCLEOTIDE SEQUENCE [LARGE SCALE GENOMIC DNA]</scope>
    <source>
        <strain evidence="1">cv. PI 614886</strain>
    </source>
</reference>
<evidence type="ECO:0000313" key="1">
    <source>
        <dbReference type="EnsemblPlants" id="AUR62044019-RA:cds"/>
    </source>
</evidence>
<organism evidence="1 2">
    <name type="scientific">Chenopodium quinoa</name>
    <name type="common">Quinoa</name>
    <dbReference type="NCBI Taxonomy" id="63459"/>
    <lineage>
        <taxon>Eukaryota</taxon>
        <taxon>Viridiplantae</taxon>
        <taxon>Streptophyta</taxon>
        <taxon>Embryophyta</taxon>
        <taxon>Tracheophyta</taxon>
        <taxon>Spermatophyta</taxon>
        <taxon>Magnoliopsida</taxon>
        <taxon>eudicotyledons</taxon>
        <taxon>Gunneridae</taxon>
        <taxon>Pentapetalae</taxon>
        <taxon>Caryophyllales</taxon>
        <taxon>Chenopodiaceae</taxon>
        <taxon>Chenopodioideae</taxon>
        <taxon>Atripliceae</taxon>
        <taxon>Chenopodium</taxon>
    </lineage>
</organism>